<dbReference type="SFLD" id="SFLDS00057">
    <property type="entry name" value="Glutaminase/Asparaginase"/>
    <property type="match status" value="1"/>
</dbReference>
<dbReference type="PRINTS" id="PR00139">
    <property type="entry name" value="ASNGLNASE"/>
</dbReference>
<dbReference type="SUPFAM" id="SSF53774">
    <property type="entry name" value="Glutaminase/Asparaginase"/>
    <property type="match status" value="1"/>
</dbReference>
<dbReference type="InterPro" id="IPR006033">
    <property type="entry name" value="AsnA_fam"/>
</dbReference>
<keyword evidence="3" id="KW-0040">ANK repeat</keyword>
<dbReference type="NCBIfam" id="TIGR00519">
    <property type="entry name" value="asnASE_I"/>
    <property type="match status" value="1"/>
</dbReference>
<feature type="domain" description="Asparaginase/glutaminase C-terminal" evidence="7">
    <location>
        <begin position="362"/>
        <end position="475"/>
    </location>
</feature>
<name>A0A9N9A6R4_9GLOM</name>
<accession>A0A9N9A6R4</accession>
<organism evidence="8 9">
    <name type="scientific">Paraglomus brasilianum</name>
    <dbReference type="NCBI Taxonomy" id="144538"/>
    <lineage>
        <taxon>Eukaryota</taxon>
        <taxon>Fungi</taxon>
        <taxon>Fungi incertae sedis</taxon>
        <taxon>Mucoromycota</taxon>
        <taxon>Glomeromycotina</taxon>
        <taxon>Glomeromycetes</taxon>
        <taxon>Paraglomerales</taxon>
        <taxon>Paraglomeraceae</taxon>
        <taxon>Paraglomus</taxon>
    </lineage>
</organism>
<proteinExistence type="predicted"/>
<dbReference type="InterPro" id="IPR027475">
    <property type="entry name" value="Asparaginase/glutaminase_AS2"/>
</dbReference>
<dbReference type="InterPro" id="IPR027473">
    <property type="entry name" value="L-asparaginase_C"/>
</dbReference>
<evidence type="ECO:0000256" key="1">
    <source>
        <dbReference type="ARBA" id="ARBA00012920"/>
    </source>
</evidence>
<dbReference type="PROSITE" id="PS50297">
    <property type="entry name" value="ANK_REP_REGION"/>
    <property type="match status" value="1"/>
</dbReference>
<keyword evidence="9" id="KW-1185">Reference proteome</keyword>
<evidence type="ECO:0000256" key="5">
    <source>
        <dbReference type="SAM" id="MobiDB-lite"/>
    </source>
</evidence>
<evidence type="ECO:0000256" key="2">
    <source>
        <dbReference type="ARBA" id="ARBA00022801"/>
    </source>
</evidence>
<evidence type="ECO:0000313" key="9">
    <source>
        <dbReference type="Proteomes" id="UP000789739"/>
    </source>
</evidence>
<dbReference type="Gene3D" id="1.25.40.20">
    <property type="entry name" value="Ankyrin repeat-containing domain"/>
    <property type="match status" value="2"/>
</dbReference>
<dbReference type="InterPro" id="IPR006034">
    <property type="entry name" value="Asparaginase/glutaminase-like"/>
</dbReference>
<dbReference type="Proteomes" id="UP000789739">
    <property type="component" value="Unassembled WGS sequence"/>
</dbReference>
<dbReference type="GO" id="GO:0004067">
    <property type="term" value="F:asparaginase activity"/>
    <property type="evidence" value="ECO:0007669"/>
    <property type="project" value="UniProtKB-UniRule"/>
</dbReference>
<dbReference type="InterPro" id="IPR002110">
    <property type="entry name" value="Ankyrin_rpt"/>
</dbReference>
<comment type="caution">
    <text evidence="8">The sequence shown here is derived from an EMBL/GenBank/DDBJ whole genome shotgun (WGS) entry which is preliminary data.</text>
</comment>
<dbReference type="Pfam" id="PF17763">
    <property type="entry name" value="Asparaginase_C"/>
    <property type="match status" value="1"/>
</dbReference>
<evidence type="ECO:0000256" key="3">
    <source>
        <dbReference type="PROSITE-ProRule" id="PRU00023"/>
    </source>
</evidence>
<dbReference type="InterPro" id="IPR037152">
    <property type="entry name" value="L-asparaginase_N_sf"/>
</dbReference>
<dbReference type="Gene3D" id="3.40.50.1170">
    <property type="entry name" value="L-asparaginase, N-terminal domain"/>
    <property type="match status" value="1"/>
</dbReference>
<dbReference type="InterPro" id="IPR036152">
    <property type="entry name" value="Asp/glu_Ase-like_sf"/>
</dbReference>
<dbReference type="FunFam" id="3.40.50.40:FF:000001">
    <property type="entry name" value="L-asparaginase 1"/>
    <property type="match status" value="1"/>
</dbReference>
<evidence type="ECO:0000259" key="7">
    <source>
        <dbReference type="Pfam" id="PF17763"/>
    </source>
</evidence>
<sequence length="768" mass="85018">MAAHKQPCSRYYYTPLSSLSEEGFMAENNSLRRKRDMDDSARRSQRRLLSPPPPSQSGYCSSEEDIGSAIQPVLHNDCVSMALASQTDMAVADLSRVLIIYTGGTVGMKHTKSRGYIPVQKYLTRTLTQMPRFHDPRAYMKVGMDAMRTFGEGELERERGEGFKNRISLTDKDTGKAGPVKFVDTLITPPSLYGKRIIYSIVEYEPLLDSCNMSIDDWVRIASDIEANYQNYEAFIILHGTDTMAYTASVLSFLLENLGKTVILTGSQVPISEVRNDAVENLLGALTIAGHFVIPEVCLFFSNKLFRGNRASKSNAVDFDAFESPNLRPLVTVGINIEVNWSDIMRPSVIARFRAHKKLDCNVAALRLFPGITESTLRAFLADPIRGVVLETYGAGNAPDTRDDLMRCLAEASDRGVVVVNCTQCRKGLVSDLYATGKALAKVGVVPGSDMTPECALAKLSYLLGKGLSPEKVRKEIKRNLRGELTVLAETQRFTVHSYTHTLIQDIIKAASSNSGLDLPGRVLMESALYPVLLCSAAGLNDLDGLHLLVENAGRSLLLNCTDYDGRTPLHIACSAGHHEIVQFLLQNGASVHVRDRFNHTPLFEAAQRKHMRVVRLLRQAGAHFNDSETQDIVFQALVAATTDDVELLRHFIEAGLDVNRTGFDHRTALHHAVTEIRLSTVQYLLTIPNINTETKDRWGRTPLDDAEMNLGRAYDRDSERETAARDIVRMLRDCVSEEDTHNRSVIGIKIRSANGSLEGDSAIGESP</sequence>
<dbReference type="PRINTS" id="PR01415">
    <property type="entry name" value="ANKYRIN"/>
</dbReference>
<dbReference type="InterPro" id="IPR027474">
    <property type="entry name" value="L-asparaginase_N"/>
</dbReference>
<dbReference type="GO" id="GO:0009066">
    <property type="term" value="P:aspartate family amino acid metabolic process"/>
    <property type="evidence" value="ECO:0007669"/>
    <property type="project" value="UniProtKB-ARBA"/>
</dbReference>
<dbReference type="PANTHER" id="PTHR11707">
    <property type="entry name" value="L-ASPARAGINASE"/>
    <property type="match status" value="1"/>
</dbReference>
<gene>
    <name evidence="8" type="ORF">PBRASI_LOCUS3575</name>
</gene>
<dbReference type="PROSITE" id="PS50088">
    <property type="entry name" value="ANK_REPEAT"/>
    <property type="match status" value="2"/>
</dbReference>
<evidence type="ECO:0000259" key="6">
    <source>
        <dbReference type="Pfam" id="PF00710"/>
    </source>
</evidence>
<dbReference type="OrthoDB" id="542841at2759"/>
<dbReference type="PROSITE" id="PS51732">
    <property type="entry name" value="ASN_GLN_ASE_3"/>
    <property type="match status" value="1"/>
</dbReference>
<dbReference type="Pfam" id="PF00710">
    <property type="entry name" value="Asparaginase"/>
    <property type="match status" value="1"/>
</dbReference>
<dbReference type="PROSITE" id="PS00917">
    <property type="entry name" value="ASN_GLN_ASE_2"/>
    <property type="match status" value="1"/>
</dbReference>
<feature type="repeat" description="ANK" evidence="3">
    <location>
        <begin position="565"/>
        <end position="597"/>
    </location>
</feature>
<dbReference type="AlphaFoldDB" id="A0A9N9A6R4"/>
<protein>
    <recommendedName>
        <fullName evidence="1">asparaginase</fullName>
        <ecNumber evidence="1">3.5.1.1</ecNumber>
    </recommendedName>
</protein>
<dbReference type="EMBL" id="CAJVPI010000328">
    <property type="protein sequence ID" value="CAG8520024.1"/>
    <property type="molecule type" value="Genomic_DNA"/>
</dbReference>
<dbReference type="PIRSF" id="PIRSF001220">
    <property type="entry name" value="L-ASNase_gatD"/>
    <property type="match status" value="1"/>
</dbReference>
<feature type="repeat" description="ANK" evidence="3">
    <location>
        <begin position="598"/>
        <end position="630"/>
    </location>
</feature>
<evidence type="ECO:0000313" key="8">
    <source>
        <dbReference type="EMBL" id="CAG8520024.1"/>
    </source>
</evidence>
<dbReference type="EC" id="3.5.1.1" evidence="1"/>
<reference evidence="8" key="1">
    <citation type="submission" date="2021-06" db="EMBL/GenBank/DDBJ databases">
        <authorList>
            <person name="Kallberg Y."/>
            <person name="Tangrot J."/>
            <person name="Rosling A."/>
        </authorList>
    </citation>
    <scope>NUCLEOTIDE SEQUENCE</scope>
    <source>
        <strain evidence="8">BR232B</strain>
    </source>
</reference>
<feature type="region of interest" description="Disordered" evidence="5">
    <location>
        <begin position="27"/>
        <end position="63"/>
    </location>
</feature>
<dbReference type="InterPro" id="IPR041725">
    <property type="entry name" value="L-asparaginase_I"/>
</dbReference>
<dbReference type="SMART" id="SM00870">
    <property type="entry name" value="Asparaginase"/>
    <property type="match status" value="1"/>
</dbReference>
<dbReference type="Gene3D" id="3.40.50.40">
    <property type="match status" value="1"/>
</dbReference>
<dbReference type="SMART" id="SM00248">
    <property type="entry name" value="ANK"/>
    <property type="match status" value="4"/>
</dbReference>
<keyword evidence="2" id="KW-0378">Hydrolase</keyword>
<evidence type="ECO:0000256" key="4">
    <source>
        <dbReference type="PROSITE-ProRule" id="PRU10100"/>
    </source>
</evidence>
<dbReference type="Pfam" id="PF12796">
    <property type="entry name" value="Ank_2"/>
    <property type="match status" value="1"/>
</dbReference>
<dbReference type="PIRSF" id="PIRSF500176">
    <property type="entry name" value="L_ASNase"/>
    <property type="match status" value="1"/>
</dbReference>
<dbReference type="InterPro" id="IPR036770">
    <property type="entry name" value="Ankyrin_rpt-contain_sf"/>
</dbReference>
<feature type="domain" description="L-asparaginase N-terminal" evidence="6">
    <location>
        <begin position="96"/>
        <end position="343"/>
    </location>
</feature>
<dbReference type="SUPFAM" id="SSF48403">
    <property type="entry name" value="Ankyrin repeat"/>
    <property type="match status" value="1"/>
</dbReference>
<feature type="active site" evidence="4">
    <location>
        <position position="241"/>
    </location>
</feature>
<dbReference type="InterPro" id="IPR040919">
    <property type="entry name" value="Asparaginase_C"/>
</dbReference>
<dbReference type="PANTHER" id="PTHR11707:SF28">
    <property type="entry name" value="60 KDA LYSOPHOSPHOLIPASE"/>
    <property type="match status" value="1"/>
</dbReference>
<dbReference type="CDD" id="cd08963">
    <property type="entry name" value="L-asparaginase_I"/>
    <property type="match status" value="1"/>
</dbReference>